<evidence type="ECO:0000313" key="2">
    <source>
        <dbReference type="EMBL" id="KAL1214058.1"/>
    </source>
</evidence>
<evidence type="ECO:0000313" key="3">
    <source>
        <dbReference type="Proteomes" id="UP001558713"/>
    </source>
</evidence>
<reference evidence="2 3" key="1">
    <citation type="submission" date="2024-04" db="EMBL/GenBank/DDBJ databases">
        <title>Genome assembly C_amara_ONT_v2.</title>
        <authorList>
            <person name="Yant L."/>
            <person name="Moore C."/>
            <person name="Slenker M."/>
        </authorList>
    </citation>
    <scope>NUCLEOTIDE SEQUENCE [LARGE SCALE GENOMIC DNA]</scope>
    <source>
        <tissue evidence="2">Leaf</tissue>
    </source>
</reference>
<dbReference type="EMBL" id="JBANAX010000325">
    <property type="protein sequence ID" value="KAL1214058.1"/>
    <property type="molecule type" value="Genomic_DNA"/>
</dbReference>
<comment type="caution">
    <text evidence="2">The sequence shown here is derived from an EMBL/GenBank/DDBJ whole genome shotgun (WGS) entry which is preliminary data.</text>
</comment>
<dbReference type="Proteomes" id="UP001558713">
    <property type="component" value="Unassembled WGS sequence"/>
</dbReference>
<feature type="compositionally biased region" description="Polar residues" evidence="1">
    <location>
        <begin position="170"/>
        <end position="181"/>
    </location>
</feature>
<protein>
    <submittedName>
        <fullName evidence="2">Pre-mRNA-processing factor 39-2</fullName>
    </submittedName>
</protein>
<keyword evidence="3" id="KW-1185">Reference proteome</keyword>
<feature type="region of interest" description="Disordered" evidence="1">
    <location>
        <begin position="65"/>
        <end position="86"/>
    </location>
</feature>
<dbReference type="AlphaFoldDB" id="A0ABD1B6B9"/>
<name>A0ABD1B6B9_CARAN</name>
<feature type="region of interest" description="Disordered" evidence="1">
    <location>
        <begin position="170"/>
        <end position="218"/>
    </location>
</feature>
<evidence type="ECO:0000256" key="1">
    <source>
        <dbReference type="SAM" id="MobiDB-lite"/>
    </source>
</evidence>
<sequence>MEFIDLSGTIHDVRKALVRHIKLFPHSARAKLHASRPLGKSFRELIQRRERTRECLDQALSTEKGIDSTVVSPPKETKEQPLDCDGTQSNLSLASGLQVEENNNIAERENLCESQSDLSMGLKTNEGGKLSHEVSLPIQATPNHGFVTKQAHFSFNPVDTVKSDAIVIQPSGSRSPQSYKNQEFARQAGRNRYSRRDLNQTHRDSNPRSHERSRQMSYSPVGIVREIHGQHMGVAPRDNGAALQNSISQNPQNQCQNSASHMHPEVQTSNAYPQTQIPGQHMSVAPSNNPATLQNSIPHNPQNQYHIEALHLRFKHPLLILRLRFQFKVMINKVVRCRVMELITKCGNSITITITTNNNNNNNNSNSLCRNSHNQIRILSQS</sequence>
<feature type="compositionally biased region" description="Basic and acidic residues" evidence="1">
    <location>
        <begin position="194"/>
        <end position="214"/>
    </location>
</feature>
<proteinExistence type="predicted"/>
<gene>
    <name evidence="2" type="ORF">V5N11_007415</name>
</gene>
<organism evidence="2 3">
    <name type="scientific">Cardamine amara subsp. amara</name>
    <dbReference type="NCBI Taxonomy" id="228776"/>
    <lineage>
        <taxon>Eukaryota</taxon>
        <taxon>Viridiplantae</taxon>
        <taxon>Streptophyta</taxon>
        <taxon>Embryophyta</taxon>
        <taxon>Tracheophyta</taxon>
        <taxon>Spermatophyta</taxon>
        <taxon>Magnoliopsida</taxon>
        <taxon>eudicotyledons</taxon>
        <taxon>Gunneridae</taxon>
        <taxon>Pentapetalae</taxon>
        <taxon>rosids</taxon>
        <taxon>malvids</taxon>
        <taxon>Brassicales</taxon>
        <taxon>Brassicaceae</taxon>
        <taxon>Cardamineae</taxon>
        <taxon>Cardamine</taxon>
    </lineage>
</organism>
<accession>A0ABD1B6B9</accession>